<protein>
    <submittedName>
        <fullName evidence="5">DNA-binding response regulator, NarL/FixJ family</fullName>
    </submittedName>
</protein>
<accession>A0A0S7C2M6</accession>
<evidence type="ECO:0000313" key="6">
    <source>
        <dbReference type="Proteomes" id="UP000053091"/>
    </source>
</evidence>
<dbReference type="PRINTS" id="PR00038">
    <property type="entry name" value="HTHLUXR"/>
</dbReference>
<dbReference type="InterPro" id="IPR000792">
    <property type="entry name" value="Tscrpt_reg_LuxR_C"/>
</dbReference>
<dbReference type="STRING" id="1678841.TBC1_12155"/>
<gene>
    <name evidence="5" type="ORF">TBC1_12155</name>
</gene>
<evidence type="ECO:0000256" key="2">
    <source>
        <dbReference type="ARBA" id="ARBA00023125"/>
    </source>
</evidence>
<keyword evidence="6" id="KW-1185">Reference proteome</keyword>
<keyword evidence="3" id="KW-0804">Transcription</keyword>
<evidence type="ECO:0000256" key="3">
    <source>
        <dbReference type="ARBA" id="ARBA00023163"/>
    </source>
</evidence>
<dbReference type="GO" id="GO:0003677">
    <property type="term" value="F:DNA binding"/>
    <property type="evidence" value="ECO:0007669"/>
    <property type="project" value="UniProtKB-KW"/>
</dbReference>
<name>A0A0S7C2M6_9BACT</name>
<dbReference type="AlphaFoldDB" id="A0A0S7C2M6"/>
<feature type="domain" description="HTH luxR-type" evidence="4">
    <location>
        <begin position="118"/>
        <end position="183"/>
    </location>
</feature>
<sequence length="192" mass="21172">MKRKGILILSQSHIIRLGLRQCLTDLNLPVKIFLAADLTTATDLSENNDIQLIIAGEEFSDDAGFHQLVTSGKPEGIFLFSENHLPGNEQNLSLFMTPVELAAKIKMMLQTGKENENMSSPEKELSKREKEVVRLLALGASNKDIAEKLNLSLHTALTHRKNIIRKLGIKTAAGLTVFAILNGMITLEEANL</sequence>
<dbReference type="Proteomes" id="UP000053091">
    <property type="component" value="Unassembled WGS sequence"/>
</dbReference>
<dbReference type="SMART" id="SM00421">
    <property type="entry name" value="HTH_LUXR"/>
    <property type="match status" value="1"/>
</dbReference>
<dbReference type="RefSeq" id="WP_062043492.1">
    <property type="nucleotide sequence ID" value="NZ_DF968183.1"/>
</dbReference>
<dbReference type="Gene3D" id="1.10.10.10">
    <property type="entry name" value="Winged helix-like DNA-binding domain superfamily/Winged helix DNA-binding domain"/>
    <property type="match status" value="1"/>
</dbReference>
<dbReference type="PANTHER" id="PTHR44688">
    <property type="entry name" value="DNA-BINDING TRANSCRIPTIONAL ACTIVATOR DEVR_DOSR"/>
    <property type="match status" value="1"/>
</dbReference>
<dbReference type="PANTHER" id="PTHR44688:SF16">
    <property type="entry name" value="DNA-BINDING TRANSCRIPTIONAL ACTIVATOR DEVR_DOSR"/>
    <property type="match status" value="1"/>
</dbReference>
<organism evidence="5">
    <name type="scientific">Lentimicrobium saccharophilum</name>
    <dbReference type="NCBI Taxonomy" id="1678841"/>
    <lineage>
        <taxon>Bacteria</taxon>
        <taxon>Pseudomonadati</taxon>
        <taxon>Bacteroidota</taxon>
        <taxon>Bacteroidia</taxon>
        <taxon>Bacteroidales</taxon>
        <taxon>Lentimicrobiaceae</taxon>
        <taxon>Lentimicrobium</taxon>
    </lineage>
</organism>
<dbReference type="InterPro" id="IPR016032">
    <property type="entry name" value="Sig_transdc_resp-reg_C-effctor"/>
</dbReference>
<dbReference type="SUPFAM" id="SSF46894">
    <property type="entry name" value="C-terminal effector domain of the bipartite response regulators"/>
    <property type="match status" value="1"/>
</dbReference>
<dbReference type="OrthoDB" id="9797341at2"/>
<keyword evidence="2 5" id="KW-0238">DNA-binding</keyword>
<keyword evidence="1" id="KW-0805">Transcription regulation</keyword>
<dbReference type="CDD" id="cd06170">
    <property type="entry name" value="LuxR_C_like"/>
    <property type="match status" value="1"/>
</dbReference>
<dbReference type="GO" id="GO:0006355">
    <property type="term" value="P:regulation of DNA-templated transcription"/>
    <property type="evidence" value="ECO:0007669"/>
    <property type="project" value="InterPro"/>
</dbReference>
<dbReference type="PROSITE" id="PS50043">
    <property type="entry name" value="HTH_LUXR_2"/>
    <property type="match status" value="1"/>
</dbReference>
<proteinExistence type="predicted"/>
<dbReference type="EMBL" id="DF968183">
    <property type="protein sequence ID" value="GAP44353.1"/>
    <property type="molecule type" value="Genomic_DNA"/>
</dbReference>
<reference evidence="5" key="1">
    <citation type="journal article" date="2015" name="Genome Announc.">
        <title>Draft Genome Sequence of Bacteroidales Strain TBC1, a Novel Isolate from a Methanogenic Wastewater Treatment System.</title>
        <authorList>
            <person name="Tourlousse D.M."/>
            <person name="Matsuura N."/>
            <person name="Sun L."/>
            <person name="Toyonaga M."/>
            <person name="Kuroda K."/>
            <person name="Ohashi A."/>
            <person name="Cruz R."/>
            <person name="Yamaguchi T."/>
            <person name="Sekiguchi Y."/>
        </authorList>
    </citation>
    <scope>NUCLEOTIDE SEQUENCE [LARGE SCALE GENOMIC DNA]</scope>
    <source>
        <strain evidence="5">TBC1</strain>
    </source>
</reference>
<evidence type="ECO:0000256" key="1">
    <source>
        <dbReference type="ARBA" id="ARBA00023015"/>
    </source>
</evidence>
<dbReference type="Pfam" id="PF00196">
    <property type="entry name" value="GerE"/>
    <property type="match status" value="1"/>
</dbReference>
<evidence type="ECO:0000259" key="4">
    <source>
        <dbReference type="PROSITE" id="PS50043"/>
    </source>
</evidence>
<dbReference type="InterPro" id="IPR036388">
    <property type="entry name" value="WH-like_DNA-bd_sf"/>
</dbReference>
<evidence type="ECO:0000313" key="5">
    <source>
        <dbReference type="EMBL" id="GAP44353.1"/>
    </source>
</evidence>